<evidence type="ECO:0000313" key="3">
    <source>
        <dbReference type="EMBL" id="SFG41769.1"/>
    </source>
</evidence>
<evidence type="ECO:0000256" key="2">
    <source>
        <dbReference type="SAM" id="SignalP"/>
    </source>
</evidence>
<feature type="compositionally biased region" description="Basic and acidic residues" evidence="1">
    <location>
        <begin position="54"/>
        <end position="64"/>
    </location>
</feature>
<dbReference type="EMBL" id="FOPM01000003">
    <property type="protein sequence ID" value="SFG41769.1"/>
    <property type="molecule type" value="Genomic_DNA"/>
</dbReference>
<protein>
    <submittedName>
        <fullName evidence="3">Uncharacterized protein</fullName>
    </submittedName>
</protein>
<name>A0A1I2RQK1_9HYPH</name>
<feature type="compositionally biased region" description="Basic and acidic residues" evidence="1">
    <location>
        <begin position="119"/>
        <end position="129"/>
    </location>
</feature>
<evidence type="ECO:0000313" key="4">
    <source>
        <dbReference type="Proteomes" id="UP000199229"/>
    </source>
</evidence>
<sequence>MTNLPCLLAGFAALALMVAPAGAADGPPSLDIDKTCRSAASAGVNNNASQDGCLRSERSARDEVKRRWGEFTPAAKRQCEKQFDAGGFPSYVEMVTCLELASGTGLKSDGQQGGGSVTKEPHPGQRTDPIDVLGKTAE</sequence>
<accession>A0A1I2RQK1</accession>
<keyword evidence="2" id="KW-0732">Signal</keyword>
<evidence type="ECO:0000256" key="1">
    <source>
        <dbReference type="SAM" id="MobiDB-lite"/>
    </source>
</evidence>
<feature type="region of interest" description="Disordered" evidence="1">
    <location>
        <begin position="42"/>
        <end position="64"/>
    </location>
</feature>
<feature type="signal peptide" evidence="2">
    <location>
        <begin position="1"/>
        <end position="23"/>
    </location>
</feature>
<proteinExistence type="predicted"/>
<feature type="chain" id="PRO_5011498558" evidence="2">
    <location>
        <begin position="24"/>
        <end position="138"/>
    </location>
</feature>
<gene>
    <name evidence="3" type="ORF">SAMN05192565_1039</name>
</gene>
<dbReference type="AlphaFoldDB" id="A0A1I2RQK1"/>
<organism evidence="3 4">
    <name type="scientific">Methylobacterium gossipiicola</name>
    <dbReference type="NCBI Taxonomy" id="582675"/>
    <lineage>
        <taxon>Bacteria</taxon>
        <taxon>Pseudomonadati</taxon>
        <taxon>Pseudomonadota</taxon>
        <taxon>Alphaproteobacteria</taxon>
        <taxon>Hyphomicrobiales</taxon>
        <taxon>Methylobacteriaceae</taxon>
        <taxon>Methylobacterium</taxon>
    </lineage>
</organism>
<dbReference type="RefSeq" id="WP_244528564.1">
    <property type="nucleotide sequence ID" value="NZ_FOPM01000003.1"/>
</dbReference>
<reference evidence="4" key="1">
    <citation type="submission" date="2016-10" db="EMBL/GenBank/DDBJ databases">
        <authorList>
            <person name="Varghese N."/>
            <person name="Submissions S."/>
        </authorList>
    </citation>
    <scope>NUCLEOTIDE SEQUENCE [LARGE SCALE GENOMIC DNA]</scope>
    <source>
        <strain evidence="4">Gh-105</strain>
    </source>
</reference>
<dbReference type="Proteomes" id="UP000199229">
    <property type="component" value="Unassembled WGS sequence"/>
</dbReference>
<keyword evidence="4" id="KW-1185">Reference proteome</keyword>
<feature type="region of interest" description="Disordered" evidence="1">
    <location>
        <begin position="105"/>
        <end position="138"/>
    </location>
</feature>